<comment type="subunit">
    <text evidence="3 8">Homodimer and heterodimers.</text>
</comment>
<dbReference type="PANTHER" id="PTHR36488">
    <property type="entry name" value="CASP-LIKE PROTEIN 1U1"/>
    <property type="match status" value="1"/>
</dbReference>
<organism evidence="10 11">
    <name type="scientific">Tanacetum coccineum</name>
    <dbReference type="NCBI Taxonomy" id="301880"/>
    <lineage>
        <taxon>Eukaryota</taxon>
        <taxon>Viridiplantae</taxon>
        <taxon>Streptophyta</taxon>
        <taxon>Embryophyta</taxon>
        <taxon>Tracheophyta</taxon>
        <taxon>Spermatophyta</taxon>
        <taxon>Magnoliopsida</taxon>
        <taxon>eudicotyledons</taxon>
        <taxon>Gunneridae</taxon>
        <taxon>Pentapetalae</taxon>
        <taxon>asterids</taxon>
        <taxon>campanulids</taxon>
        <taxon>Asterales</taxon>
        <taxon>Asteraceae</taxon>
        <taxon>Asteroideae</taxon>
        <taxon>Anthemideae</taxon>
        <taxon>Anthemidinae</taxon>
        <taxon>Tanacetum</taxon>
    </lineage>
</organism>
<comment type="caution">
    <text evidence="10">The sequence shown here is derived from an EMBL/GenBank/DDBJ whole genome shotgun (WGS) entry which is preliminary data.</text>
</comment>
<comment type="similarity">
    <text evidence="2 8">Belongs to the Casparian strip membrane proteins (CASP) family.</text>
</comment>
<dbReference type="Proteomes" id="UP001151760">
    <property type="component" value="Unassembled WGS sequence"/>
</dbReference>
<evidence type="ECO:0000256" key="5">
    <source>
        <dbReference type="ARBA" id="ARBA00022692"/>
    </source>
</evidence>
<proteinExistence type="inferred from homology"/>
<dbReference type="Pfam" id="PF04535">
    <property type="entry name" value="CASP_dom"/>
    <property type="match status" value="1"/>
</dbReference>
<feature type="transmembrane region" description="Helical" evidence="8">
    <location>
        <begin position="395"/>
        <end position="424"/>
    </location>
</feature>
<feature type="transmembrane region" description="Helical" evidence="8">
    <location>
        <begin position="359"/>
        <end position="383"/>
    </location>
</feature>
<evidence type="ECO:0000256" key="8">
    <source>
        <dbReference type="RuleBase" id="RU361233"/>
    </source>
</evidence>
<dbReference type="PANTHER" id="PTHR36488:SF8">
    <property type="entry name" value="CASP-LIKE PROTEIN 1U1"/>
    <property type="match status" value="1"/>
</dbReference>
<keyword evidence="5 8" id="KW-0812">Transmembrane</keyword>
<evidence type="ECO:0000256" key="3">
    <source>
        <dbReference type="ARBA" id="ARBA00011489"/>
    </source>
</evidence>
<evidence type="ECO:0000313" key="11">
    <source>
        <dbReference type="Proteomes" id="UP001151760"/>
    </source>
</evidence>
<dbReference type="EMBL" id="BQNB010014646">
    <property type="protein sequence ID" value="GJT30690.1"/>
    <property type="molecule type" value="Genomic_DNA"/>
</dbReference>
<gene>
    <name evidence="10" type="ORF">Tco_0910965</name>
</gene>
<reference evidence="10" key="1">
    <citation type="journal article" date="2022" name="Int. J. Mol. Sci.">
        <title>Draft Genome of Tanacetum Coccineum: Genomic Comparison of Closely Related Tanacetum-Family Plants.</title>
        <authorList>
            <person name="Yamashiro T."/>
            <person name="Shiraishi A."/>
            <person name="Nakayama K."/>
            <person name="Satake H."/>
        </authorList>
    </citation>
    <scope>NUCLEOTIDE SEQUENCE</scope>
</reference>
<dbReference type="InterPro" id="IPR044173">
    <property type="entry name" value="CASPL"/>
</dbReference>
<evidence type="ECO:0000259" key="9">
    <source>
        <dbReference type="Pfam" id="PF04535"/>
    </source>
</evidence>
<name>A0ABQ5CUE9_9ASTR</name>
<feature type="transmembrane region" description="Helical" evidence="8">
    <location>
        <begin position="313"/>
        <end position="331"/>
    </location>
</feature>
<evidence type="ECO:0000256" key="2">
    <source>
        <dbReference type="ARBA" id="ARBA00007651"/>
    </source>
</evidence>
<feature type="domain" description="Casparian strip membrane protein" evidence="9">
    <location>
        <begin position="310"/>
        <end position="458"/>
    </location>
</feature>
<reference evidence="10" key="2">
    <citation type="submission" date="2022-01" db="EMBL/GenBank/DDBJ databases">
        <authorList>
            <person name="Yamashiro T."/>
            <person name="Shiraishi A."/>
            <person name="Satake H."/>
            <person name="Nakayama K."/>
        </authorList>
    </citation>
    <scope>NUCLEOTIDE SEQUENCE</scope>
</reference>
<protein>
    <recommendedName>
        <fullName evidence="8">CASP-like protein</fullName>
    </recommendedName>
</protein>
<keyword evidence="6 8" id="KW-1133">Transmembrane helix</keyword>
<evidence type="ECO:0000256" key="6">
    <source>
        <dbReference type="ARBA" id="ARBA00022989"/>
    </source>
</evidence>
<sequence>MLAEAQEARQFLDEEQLAFLADLGIPDGQAAQTTISNNAAFQTEDLDAYDSDCDDISNAKAVLMANIFNYDSDVISELIFQKAQKSNKPRVISAIHGVNCQHLAAYNSTWSTIIKAINFLKDKGIDLIAHCKIRVGNGIRTSFWNDLWIGESILKLSFPRLYALEDNKDSSDRWYWDLNGDGVFRVKDARNLIDEFFLPKGDKPTRWVKSVPIKEVMKLICRWWDLDYQLVESYEEWLAWFKSIRLEAKSKDVLEGVDGFDWLREDDVLIAGFELRIVTMTSITPTLESPVPTSEYKGSASTGGLRNHVLVDLVLRVILFASAFVAIIIMVTSKQTKMIPVAPSLAIPVTAKFSQIPAFTYYVAAMSVACLYSIITCVLSIFAMLKPKGSSIKQLVHFVILDSLLLGILAAATGAAGAVGYIGYRGNSHTRWNKVCNVYASFCSHITGSVSLSLLPSVALLLLIWLSVIVLSKRISRS</sequence>
<dbReference type="NCBIfam" id="TIGR01569">
    <property type="entry name" value="A_tha_TIGR01569"/>
    <property type="match status" value="1"/>
</dbReference>
<keyword evidence="4 8" id="KW-1003">Cell membrane</keyword>
<comment type="subcellular location">
    <subcellularLocation>
        <location evidence="1 8">Cell membrane</location>
        <topology evidence="1 8">Multi-pass membrane protein</topology>
    </subcellularLocation>
</comment>
<keyword evidence="7 8" id="KW-0472">Membrane</keyword>
<accession>A0ABQ5CUE9</accession>
<evidence type="ECO:0000256" key="1">
    <source>
        <dbReference type="ARBA" id="ARBA00004651"/>
    </source>
</evidence>
<dbReference type="InterPro" id="IPR006702">
    <property type="entry name" value="CASP_dom"/>
</dbReference>
<evidence type="ECO:0000256" key="7">
    <source>
        <dbReference type="ARBA" id="ARBA00023136"/>
    </source>
</evidence>
<evidence type="ECO:0000313" key="10">
    <source>
        <dbReference type="EMBL" id="GJT30690.1"/>
    </source>
</evidence>
<dbReference type="InterPro" id="IPR006459">
    <property type="entry name" value="CASP/CASPL"/>
</dbReference>
<evidence type="ECO:0000256" key="4">
    <source>
        <dbReference type="ARBA" id="ARBA00022475"/>
    </source>
</evidence>
<feature type="transmembrane region" description="Helical" evidence="8">
    <location>
        <begin position="454"/>
        <end position="472"/>
    </location>
</feature>
<keyword evidence="11" id="KW-1185">Reference proteome</keyword>